<feature type="transmembrane region" description="Helical" evidence="2">
    <location>
        <begin position="101"/>
        <end position="121"/>
    </location>
</feature>
<feature type="compositionally biased region" description="Basic and acidic residues" evidence="1">
    <location>
        <begin position="347"/>
        <end position="373"/>
    </location>
</feature>
<evidence type="ECO:0000313" key="3">
    <source>
        <dbReference type="Proteomes" id="UP000887575"/>
    </source>
</evidence>
<evidence type="ECO:0000256" key="1">
    <source>
        <dbReference type="SAM" id="MobiDB-lite"/>
    </source>
</evidence>
<reference evidence="4" key="1">
    <citation type="submission" date="2024-02" db="UniProtKB">
        <authorList>
            <consortium name="WormBaseParasite"/>
        </authorList>
    </citation>
    <scope>IDENTIFICATION</scope>
</reference>
<keyword evidence="2" id="KW-0812">Transmembrane</keyword>
<proteinExistence type="predicted"/>
<keyword evidence="2" id="KW-1133">Transmembrane helix</keyword>
<sequence>MPRNQRINSITSRDSFRLNSRRRSRTASILRRRSPKVACRCFAGQIHIKIFLIGVQVLFLAVGCAGLLLTSASFDTILFATNHTASNGTAYAKPALYRSLISTYSMNLVISVVSCASGLYLMKKFELRERTEEGRMKLPICVPSLLLLPLLFSEIILLAPFAMWASFTIRMQLREFLASDSTFMAAIDAIRFALVPIIVVWTLLCYIIYNTFVSYTFVWRQTSRTVTFSQSLFNVQGADEEPTMNCSIQDFPPPSTAFVKRSPTSPARASHKLHNSLDTAHARKFRNLKDMNISLESVDETVESPLARDMKLLSPSRNGRLNSSFSSLNILPTVHESQEPSSPPQARNKEHEETVELRRIDPTLEGKENEPIS</sequence>
<dbReference type="Proteomes" id="UP000887575">
    <property type="component" value="Unassembled WGS sequence"/>
</dbReference>
<dbReference type="AlphaFoldDB" id="A0AAF3FCG0"/>
<keyword evidence="3" id="KW-1185">Reference proteome</keyword>
<dbReference type="WBParaSite" id="MBELARI_LOCUS4568">
    <property type="protein sequence ID" value="MBELARI_LOCUS4568"/>
    <property type="gene ID" value="MBELARI_LOCUS4568"/>
</dbReference>
<feature type="region of interest" description="Disordered" evidence="1">
    <location>
        <begin position="333"/>
        <end position="373"/>
    </location>
</feature>
<feature type="transmembrane region" description="Helical" evidence="2">
    <location>
        <begin position="50"/>
        <end position="69"/>
    </location>
</feature>
<accession>A0AAF3FCG0</accession>
<protein>
    <submittedName>
        <fullName evidence="4">Uncharacterized protein</fullName>
    </submittedName>
</protein>
<organism evidence="3 4">
    <name type="scientific">Mesorhabditis belari</name>
    <dbReference type="NCBI Taxonomy" id="2138241"/>
    <lineage>
        <taxon>Eukaryota</taxon>
        <taxon>Metazoa</taxon>
        <taxon>Ecdysozoa</taxon>
        <taxon>Nematoda</taxon>
        <taxon>Chromadorea</taxon>
        <taxon>Rhabditida</taxon>
        <taxon>Rhabditina</taxon>
        <taxon>Rhabditomorpha</taxon>
        <taxon>Rhabditoidea</taxon>
        <taxon>Rhabditidae</taxon>
        <taxon>Mesorhabditinae</taxon>
        <taxon>Mesorhabditis</taxon>
    </lineage>
</organism>
<feature type="transmembrane region" description="Helical" evidence="2">
    <location>
        <begin position="189"/>
        <end position="209"/>
    </location>
</feature>
<name>A0AAF3FCG0_9BILA</name>
<evidence type="ECO:0000256" key="2">
    <source>
        <dbReference type="SAM" id="Phobius"/>
    </source>
</evidence>
<keyword evidence="2" id="KW-0472">Membrane</keyword>
<feature type="transmembrane region" description="Helical" evidence="2">
    <location>
        <begin position="142"/>
        <end position="169"/>
    </location>
</feature>
<evidence type="ECO:0000313" key="4">
    <source>
        <dbReference type="WBParaSite" id="MBELARI_LOCUS4568"/>
    </source>
</evidence>